<evidence type="ECO:0000256" key="1">
    <source>
        <dbReference type="SAM" id="MobiDB-lite"/>
    </source>
</evidence>
<accession>A0A7J8BTH3</accession>
<dbReference type="AlphaFoldDB" id="A0A7J8BTH3"/>
<reference evidence="3 4" key="1">
    <citation type="journal article" date="2020" name="Nature">
        <title>Six reference-quality genomes reveal evolution of bat adaptations.</title>
        <authorList>
            <person name="Jebb D."/>
            <person name="Huang Z."/>
            <person name="Pippel M."/>
            <person name="Hughes G.M."/>
            <person name="Lavrichenko K."/>
            <person name="Devanna P."/>
            <person name="Winkler S."/>
            <person name="Jermiin L.S."/>
            <person name="Skirmuntt E.C."/>
            <person name="Katzourakis A."/>
            <person name="Burkitt-Gray L."/>
            <person name="Ray D.A."/>
            <person name="Sullivan K.A.M."/>
            <person name="Roscito J.G."/>
            <person name="Kirilenko B.M."/>
            <person name="Davalos L.M."/>
            <person name="Corthals A.P."/>
            <person name="Power M.L."/>
            <person name="Jones G."/>
            <person name="Ransome R.D."/>
            <person name="Dechmann D.K.N."/>
            <person name="Locatelli A.G."/>
            <person name="Puechmaille S.J."/>
            <person name="Fedrigo O."/>
            <person name="Jarvis E.D."/>
            <person name="Hiller M."/>
            <person name="Vernes S.C."/>
            <person name="Myers E.W."/>
            <person name="Teeling E.C."/>
        </authorList>
    </citation>
    <scope>NUCLEOTIDE SEQUENCE [LARGE SCALE GENOMIC DNA]</scope>
    <source>
        <strain evidence="3">MRouAeg1</strain>
        <tissue evidence="3">Muscle</tissue>
    </source>
</reference>
<protein>
    <submittedName>
        <fullName evidence="3">Microtubule associated protein 9</fullName>
    </submittedName>
</protein>
<dbReference type="EMBL" id="JACASE010000016">
    <property type="protein sequence ID" value="KAF6401695.1"/>
    <property type="molecule type" value="Genomic_DNA"/>
</dbReference>
<evidence type="ECO:0000313" key="4">
    <source>
        <dbReference type="Proteomes" id="UP000593571"/>
    </source>
</evidence>
<gene>
    <name evidence="3" type="ORF">HJG63_012983</name>
</gene>
<evidence type="ECO:0000313" key="3">
    <source>
        <dbReference type="EMBL" id="KAF6401695.1"/>
    </source>
</evidence>
<evidence type="ECO:0000256" key="2">
    <source>
        <dbReference type="SAM" id="Phobius"/>
    </source>
</evidence>
<keyword evidence="2" id="KW-1133">Transmembrane helix</keyword>
<keyword evidence="4" id="KW-1185">Reference proteome</keyword>
<name>A0A7J8BTH3_ROUAE</name>
<comment type="caution">
    <text evidence="3">The sequence shown here is derived from an EMBL/GenBank/DDBJ whole genome shotgun (WGS) entry which is preliminary data.</text>
</comment>
<feature type="transmembrane region" description="Helical" evidence="2">
    <location>
        <begin position="50"/>
        <end position="69"/>
    </location>
</feature>
<keyword evidence="2" id="KW-0472">Membrane</keyword>
<sequence length="86" mass="9583">MPSGKKLLACKSQDSWLISLSSSSLKESIEDSFSRKSGGKTSIKGGYIKLLYLILFVNPVLLRILQNLFVNETMLYIDTGTMFVFA</sequence>
<proteinExistence type="predicted"/>
<feature type="region of interest" description="Disordered" evidence="1">
    <location>
        <begin position="22"/>
        <end position="42"/>
    </location>
</feature>
<keyword evidence="2" id="KW-0812">Transmembrane</keyword>
<dbReference type="Proteomes" id="UP000593571">
    <property type="component" value="Unassembled WGS sequence"/>
</dbReference>
<organism evidence="3 4">
    <name type="scientific">Rousettus aegyptiacus</name>
    <name type="common">Egyptian fruit bat</name>
    <name type="synonym">Pteropus aegyptiacus</name>
    <dbReference type="NCBI Taxonomy" id="9407"/>
    <lineage>
        <taxon>Eukaryota</taxon>
        <taxon>Metazoa</taxon>
        <taxon>Chordata</taxon>
        <taxon>Craniata</taxon>
        <taxon>Vertebrata</taxon>
        <taxon>Euteleostomi</taxon>
        <taxon>Mammalia</taxon>
        <taxon>Eutheria</taxon>
        <taxon>Laurasiatheria</taxon>
        <taxon>Chiroptera</taxon>
        <taxon>Yinpterochiroptera</taxon>
        <taxon>Pteropodoidea</taxon>
        <taxon>Pteropodidae</taxon>
        <taxon>Rousettinae</taxon>
        <taxon>Rousettus</taxon>
    </lineage>
</organism>